<reference evidence="3 4" key="1">
    <citation type="submission" date="2020-05" db="EMBL/GenBank/DDBJ databases">
        <title>Azospirillum oleiclasticum sp. nov, a nitrogen-fixing and heavy crude oil-emulsifying bacterium isolated from the crude oil of Yumen Oilfield.</title>
        <authorList>
            <person name="Wu D."/>
            <person name="Cai M."/>
            <person name="Zhang X."/>
        </authorList>
    </citation>
    <scope>NUCLEOTIDE SEQUENCE [LARGE SCALE GENOMIC DNA]</scope>
    <source>
        <strain evidence="3 4">ROY-1-1-2</strain>
    </source>
</reference>
<keyword evidence="4" id="KW-1185">Reference proteome</keyword>
<feature type="region of interest" description="Disordered" evidence="1">
    <location>
        <begin position="63"/>
        <end position="98"/>
    </location>
</feature>
<evidence type="ECO:0000256" key="2">
    <source>
        <dbReference type="SAM" id="SignalP"/>
    </source>
</evidence>
<feature type="chain" id="PRO_5045736281" evidence="2">
    <location>
        <begin position="26"/>
        <end position="98"/>
    </location>
</feature>
<gene>
    <name evidence="3" type="ORF">HND93_10080</name>
</gene>
<evidence type="ECO:0000313" key="3">
    <source>
        <dbReference type="EMBL" id="NYZ20062.1"/>
    </source>
</evidence>
<dbReference type="EMBL" id="JABFDB010000006">
    <property type="protein sequence ID" value="NYZ20062.1"/>
    <property type="molecule type" value="Genomic_DNA"/>
</dbReference>
<keyword evidence="2" id="KW-0732">Signal</keyword>
<protein>
    <submittedName>
        <fullName evidence="3">Uncharacterized protein</fullName>
    </submittedName>
</protein>
<organism evidence="3 4">
    <name type="scientific">Azospirillum oleiclasticum</name>
    <dbReference type="NCBI Taxonomy" id="2735135"/>
    <lineage>
        <taxon>Bacteria</taxon>
        <taxon>Pseudomonadati</taxon>
        <taxon>Pseudomonadota</taxon>
        <taxon>Alphaproteobacteria</taxon>
        <taxon>Rhodospirillales</taxon>
        <taxon>Azospirillaceae</taxon>
        <taxon>Azospirillum</taxon>
    </lineage>
</organism>
<name>A0ABX2T9X4_9PROT</name>
<evidence type="ECO:0000313" key="4">
    <source>
        <dbReference type="Proteomes" id="UP000584642"/>
    </source>
</evidence>
<sequence length="98" mass="10081">MAARAWKGFGLLAGAALLAVLPAGCAVQTVDCWQLDGSALEEAQAKGWCRDAFAPNVQTIVPIGEAGRPPAQRHRADPGAPGPSVPVPPPPRKPRVPG</sequence>
<feature type="signal peptide" evidence="2">
    <location>
        <begin position="1"/>
        <end position="25"/>
    </location>
</feature>
<comment type="caution">
    <text evidence="3">The sequence shown here is derived from an EMBL/GenBank/DDBJ whole genome shotgun (WGS) entry which is preliminary data.</text>
</comment>
<accession>A0ABX2T9X4</accession>
<proteinExistence type="predicted"/>
<feature type="compositionally biased region" description="Pro residues" evidence="1">
    <location>
        <begin position="80"/>
        <end position="91"/>
    </location>
</feature>
<dbReference type="RefSeq" id="WP_180281839.1">
    <property type="nucleotide sequence ID" value="NZ_JABFDB010000006.1"/>
</dbReference>
<evidence type="ECO:0000256" key="1">
    <source>
        <dbReference type="SAM" id="MobiDB-lite"/>
    </source>
</evidence>
<dbReference type="Proteomes" id="UP000584642">
    <property type="component" value="Unassembled WGS sequence"/>
</dbReference>